<keyword evidence="7" id="KW-0175">Coiled coil</keyword>
<comment type="function">
    <text evidence="6">Component of the Mediator complex, a coactivator involved in the regulated transcription of nearly all RNA polymerase II-dependent genes. Mediator functions as a bridge to convey information from gene-specific regulatory proteins to the basal RNA polymerase II transcription machinery.</text>
</comment>
<keyword evidence="5 6" id="KW-0539">Nucleus</keyword>
<evidence type="ECO:0000256" key="8">
    <source>
        <dbReference type="SAM" id="MobiDB-lite"/>
    </source>
</evidence>
<evidence type="ECO:0000256" key="7">
    <source>
        <dbReference type="SAM" id="Coils"/>
    </source>
</evidence>
<dbReference type="GO" id="GO:0003712">
    <property type="term" value="F:transcription coregulator activity"/>
    <property type="evidence" value="ECO:0007669"/>
    <property type="project" value="InterPro"/>
</dbReference>
<reference evidence="9 10" key="1">
    <citation type="journal article" date="2024" name="Nat. Commun.">
        <title>Phylogenomics reveals the evolutionary origins of lichenization in chlorophyte algae.</title>
        <authorList>
            <person name="Puginier C."/>
            <person name="Libourel C."/>
            <person name="Otte J."/>
            <person name="Skaloud P."/>
            <person name="Haon M."/>
            <person name="Grisel S."/>
            <person name="Petersen M."/>
            <person name="Berrin J.G."/>
            <person name="Delaux P.M."/>
            <person name="Dal Grande F."/>
            <person name="Keller J."/>
        </authorList>
    </citation>
    <scope>NUCLEOTIDE SEQUENCE [LARGE SCALE GENOMIC DNA]</scope>
    <source>
        <strain evidence="9 10">SAG 2145</strain>
    </source>
</reference>
<comment type="subcellular location">
    <subcellularLocation>
        <location evidence="1 6">Nucleus</location>
    </subcellularLocation>
</comment>
<dbReference type="GO" id="GO:0070847">
    <property type="term" value="C:core mediator complex"/>
    <property type="evidence" value="ECO:0007669"/>
    <property type="project" value="TreeGrafter"/>
</dbReference>
<dbReference type="PANTHER" id="PTHR21428:SF11">
    <property type="entry name" value="MEDIATOR OF RNA POLYMERASE II TRANSCRIPTION SUBUNIT 7"/>
    <property type="match status" value="1"/>
</dbReference>
<dbReference type="AlphaFoldDB" id="A0AAW1R1Z2"/>
<dbReference type="PANTHER" id="PTHR21428">
    <property type="entry name" value="MEDIATOR OF RNA POLYMERASE II TRANSCRIPTION SUBUNIT 7"/>
    <property type="match status" value="1"/>
</dbReference>
<proteinExistence type="inferred from homology"/>
<dbReference type="InterPro" id="IPR044888">
    <property type="entry name" value="Mediatior_Med7_sf"/>
</dbReference>
<accession>A0AAW1R1Z2</accession>
<name>A0AAW1R1Z2_9CHLO</name>
<keyword evidence="3 6" id="KW-0805">Transcription regulation</keyword>
<dbReference type="Gene3D" id="6.10.140.200">
    <property type="match status" value="1"/>
</dbReference>
<evidence type="ECO:0000256" key="6">
    <source>
        <dbReference type="RuleBase" id="RU364060"/>
    </source>
</evidence>
<organism evidence="9 10">
    <name type="scientific">Apatococcus lobatus</name>
    <dbReference type="NCBI Taxonomy" id="904363"/>
    <lineage>
        <taxon>Eukaryota</taxon>
        <taxon>Viridiplantae</taxon>
        <taxon>Chlorophyta</taxon>
        <taxon>core chlorophytes</taxon>
        <taxon>Trebouxiophyceae</taxon>
        <taxon>Chlorellales</taxon>
        <taxon>Chlorellaceae</taxon>
        <taxon>Apatococcus</taxon>
    </lineage>
</organism>
<comment type="caution">
    <text evidence="9">The sequence shown here is derived from an EMBL/GenBank/DDBJ whole genome shotgun (WGS) entry which is preliminary data.</text>
</comment>
<dbReference type="InterPro" id="IPR009244">
    <property type="entry name" value="Mediatior_Med7"/>
</dbReference>
<gene>
    <name evidence="9" type="ORF">WJX74_008403</name>
</gene>
<feature type="compositionally biased region" description="Basic and acidic residues" evidence="8">
    <location>
        <begin position="23"/>
        <end position="33"/>
    </location>
</feature>
<evidence type="ECO:0000313" key="10">
    <source>
        <dbReference type="Proteomes" id="UP001438707"/>
    </source>
</evidence>
<dbReference type="SUPFAM" id="SSF140718">
    <property type="entry name" value="Mediator hinge subcomplex-like"/>
    <property type="match status" value="1"/>
</dbReference>
<keyword evidence="4 6" id="KW-0804">Transcription</keyword>
<evidence type="ECO:0000256" key="2">
    <source>
        <dbReference type="ARBA" id="ARBA00009994"/>
    </source>
</evidence>
<keyword evidence="6" id="KW-0010">Activator</keyword>
<dbReference type="Pfam" id="PF05983">
    <property type="entry name" value="Med7"/>
    <property type="match status" value="1"/>
</dbReference>
<dbReference type="GO" id="GO:0016592">
    <property type="term" value="C:mediator complex"/>
    <property type="evidence" value="ECO:0007669"/>
    <property type="project" value="InterPro"/>
</dbReference>
<feature type="coiled-coil region" evidence="7">
    <location>
        <begin position="151"/>
        <end position="178"/>
    </location>
</feature>
<comment type="subunit">
    <text evidence="6">Component of the Mediator complex.</text>
</comment>
<evidence type="ECO:0000313" key="9">
    <source>
        <dbReference type="EMBL" id="KAK9827530.1"/>
    </source>
</evidence>
<dbReference type="Proteomes" id="UP001438707">
    <property type="component" value="Unassembled WGS sequence"/>
</dbReference>
<dbReference type="InterPro" id="IPR037212">
    <property type="entry name" value="Med7/Med21-like"/>
</dbReference>
<feature type="region of interest" description="Disordered" evidence="8">
    <location>
        <begin position="1"/>
        <end position="44"/>
    </location>
</feature>
<protein>
    <recommendedName>
        <fullName evidence="6">Mediator of RNA polymerase II transcription subunit 7</fullName>
    </recommendedName>
</protein>
<evidence type="ECO:0000256" key="4">
    <source>
        <dbReference type="ARBA" id="ARBA00023163"/>
    </source>
</evidence>
<comment type="similarity">
    <text evidence="2 6">Belongs to the Mediator complex subunit 7 family.</text>
</comment>
<dbReference type="GO" id="GO:0006357">
    <property type="term" value="P:regulation of transcription by RNA polymerase II"/>
    <property type="evidence" value="ECO:0007669"/>
    <property type="project" value="InterPro"/>
</dbReference>
<evidence type="ECO:0000256" key="1">
    <source>
        <dbReference type="ARBA" id="ARBA00004123"/>
    </source>
</evidence>
<keyword evidence="10" id="KW-1185">Reference proteome</keyword>
<evidence type="ECO:0000256" key="3">
    <source>
        <dbReference type="ARBA" id="ARBA00023015"/>
    </source>
</evidence>
<evidence type="ECO:0000256" key="5">
    <source>
        <dbReference type="ARBA" id="ARBA00023242"/>
    </source>
</evidence>
<dbReference type="EMBL" id="JALJOS010000018">
    <property type="protein sequence ID" value="KAK9827530.1"/>
    <property type="molecule type" value="Genomic_DNA"/>
</dbReference>
<sequence length="189" mass="21541">MADESQKPAATQLAFPPPPDFFKLYRENADGTAERPLPPEPPEPVQGEYEMFGELHTTAGGMPPLEVEPLYRTRPDGTIDFREQLSLLNKELLFNFVRLLDCLVDRPSQFARQVEQIGRILRNMRHLLNLLRVQQAHATLHHTLSVEIADRTEALAELRQQSKDATELMQQVHDALQQHLQPVIALEPP</sequence>